<organism evidence="3 4">
    <name type="scientific">Hafnia alvei</name>
    <dbReference type="NCBI Taxonomy" id="569"/>
    <lineage>
        <taxon>Bacteria</taxon>
        <taxon>Pseudomonadati</taxon>
        <taxon>Pseudomonadota</taxon>
        <taxon>Gammaproteobacteria</taxon>
        <taxon>Enterobacterales</taxon>
        <taxon>Hafniaceae</taxon>
        <taxon>Hafnia</taxon>
    </lineage>
</organism>
<accession>A0A377PNF3</accession>
<dbReference type="PANTHER" id="PTHR39176:SF1">
    <property type="entry name" value="PERIPLASMIC PROTEIN"/>
    <property type="match status" value="1"/>
</dbReference>
<dbReference type="Pfam" id="PF07007">
    <property type="entry name" value="LprI"/>
    <property type="match status" value="1"/>
</dbReference>
<keyword evidence="1" id="KW-0732">Signal</keyword>
<dbReference type="AlphaFoldDB" id="A0A377PNF3"/>
<dbReference type="Gene3D" id="1.20.1270.180">
    <property type="match status" value="1"/>
</dbReference>
<protein>
    <submittedName>
        <fullName evidence="3">Uncharacterized protein conserved in bacteria</fullName>
    </submittedName>
</protein>
<feature type="chain" id="PRO_5016813038" evidence="1">
    <location>
        <begin position="21"/>
        <end position="140"/>
    </location>
</feature>
<sequence>MMKKGLLTIVLFLCSVSAHAKAPLGKDIDDSLARCKNVASATQAISSCYQTAMKAWDAELNNQYKLLLKDQSVAAQEKLKIAQRGWVKYKDDYFLAINAFYQQEQGTVWGLVAAETKLNVIKEKAIDLDRLRRSTNLSGE</sequence>
<feature type="signal peptide" evidence="1">
    <location>
        <begin position="1"/>
        <end position="20"/>
    </location>
</feature>
<evidence type="ECO:0000313" key="3">
    <source>
        <dbReference type="EMBL" id="STQ81534.1"/>
    </source>
</evidence>
<dbReference type="EMBL" id="UGHP01000001">
    <property type="protein sequence ID" value="STQ81534.1"/>
    <property type="molecule type" value="Genomic_DNA"/>
</dbReference>
<gene>
    <name evidence="3" type="ORF">NCTC8105_03718</name>
</gene>
<name>A0A377PNF3_HAFAL</name>
<dbReference type="InterPro" id="IPR009739">
    <property type="entry name" value="LprI-like_N"/>
</dbReference>
<evidence type="ECO:0000313" key="4">
    <source>
        <dbReference type="Proteomes" id="UP000254821"/>
    </source>
</evidence>
<dbReference type="PANTHER" id="PTHR39176">
    <property type="entry name" value="PERIPLASMIC PROTEIN-RELATED"/>
    <property type="match status" value="1"/>
</dbReference>
<proteinExistence type="predicted"/>
<evidence type="ECO:0000259" key="2">
    <source>
        <dbReference type="Pfam" id="PF07007"/>
    </source>
</evidence>
<feature type="domain" description="Lysozyme inhibitor LprI-like N-terminal" evidence="2">
    <location>
        <begin position="35"/>
        <end position="128"/>
    </location>
</feature>
<dbReference type="RefSeq" id="WP_226929814.1">
    <property type="nucleotide sequence ID" value="NZ_CALJTU010000099.1"/>
</dbReference>
<reference evidence="3 4" key="1">
    <citation type="submission" date="2018-06" db="EMBL/GenBank/DDBJ databases">
        <authorList>
            <consortium name="Pathogen Informatics"/>
            <person name="Doyle S."/>
        </authorList>
    </citation>
    <scope>NUCLEOTIDE SEQUENCE [LARGE SCALE GENOMIC DNA]</scope>
    <source>
        <strain evidence="3 4">NCTC8105</strain>
    </source>
</reference>
<dbReference type="Proteomes" id="UP000254821">
    <property type="component" value="Unassembled WGS sequence"/>
</dbReference>
<evidence type="ECO:0000256" key="1">
    <source>
        <dbReference type="SAM" id="SignalP"/>
    </source>
</evidence>